<dbReference type="InterPro" id="IPR018905">
    <property type="entry name" value="A-galactase_NEW3"/>
</dbReference>
<dbReference type="PANTHER" id="PTHR10628:SF30">
    <property type="entry name" value="EXO-ALPHA-SIALIDASE"/>
    <property type="match status" value="1"/>
</dbReference>
<feature type="signal peptide" evidence="4">
    <location>
        <begin position="1"/>
        <end position="34"/>
    </location>
</feature>
<keyword evidence="8" id="KW-1185">Reference proteome</keyword>
<dbReference type="CDD" id="cd15482">
    <property type="entry name" value="Sialidase_non-viral"/>
    <property type="match status" value="1"/>
</dbReference>
<dbReference type="EC" id="3.2.1.18" evidence="3"/>
<dbReference type="GO" id="GO:0009313">
    <property type="term" value="P:oligosaccharide catabolic process"/>
    <property type="evidence" value="ECO:0007669"/>
    <property type="project" value="TreeGrafter"/>
</dbReference>
<comment type="catalytic activity">
    <reaction evidence="1">
        <text>Hydrolysis of alpha-(2-&gt;3)-, alpha-(2-&gt;6)-, alpha-(2-&gt;8)- glycosidic linkages of terminal sialic acid residues in oligosaccharides, glycoproteins, glycolipids, colominic acid and synthetic substrates.</text>
        <dbReference type="EC" id="3.2.1.18"/>
    </reaction>
</comment>
<evidence type="ECO:0000256" key="2">
    <source>
        <dbReference type="ARBA" id="ARBA00009348"/>
    </source>
</evidence>
<organism evidence="7 8">
    <name type="scientific">Corynebacterium meridianum</name>
    <dbReference type="NCBI Taxonomy" id="2765363"/>
    <lineage>
        <taxon>Bacteria</taxon>
        <taxon>Bacillati</taxon>
        <taxon>Actinomycetota</taxon>
        <taxon>Actinomycetes</taxon>
        <taxon>Mycobacteriales</taxon>
        <taxon>Corynebacteriaceae</taxon>
        <taxon>Corynebacterium</taxon>
    </lineage>
</organism>
<dbReference type="SUPFAM" id="SSF50939">
    <property type="entry name" value="Sialidases"/>
    <property type="match status" value="1"/>
</dbReference>
<comment type="caution">
    <text evidence="7">The sequence shown here is derived from an EMBL/GenBank/DDBJ whole genome shotgun (WGS) entry which is preliminary data.</text>
</comment>
<evidence type="ECO:0000313" key="8">
    <source>
        <dbReference type="Proteomes" id="UP000645966"/>
    </source>
</evidence>
<dbReference type="InterPro" id="IPR026856">
    <property type="entry name" value="Sialidase_fam"/>
</dbReference>
<dbReference type="Pfam" id="PF10633">
    <property type="entry name" value="NPCBM_assoc"/>
    <property type="match status" value="1"/>
</dbReference>
<comment type="similarity">
    <text evidence="2">Belongs to the glycosyl hydrolase 33 family.</text>
</comment>
<evidence type="ECO:0000259" key="6">
    <source>
        <dbReference type="Pfam" id="PF13088"/>
    </source>
</evidence>
<dbReference type="AlphaFoldDB" id="A0A934M6U1"/>
<dbReference type="PANTHER" id="PTHR10628">
    <property type="entry name" value="SIALIDASE"/>
    <property type="match status" value="1"/>
</dbReference>
<sequence length="930" mass="97912">MNGTTMRRTTTGVIATLALAIGTLVSPSGGAAQATPPGGTMGFDVDHDLGADPFFTDEVLATGGENGFDCYRIPSLGVAGDGTVLASWDGRPGTCGDAPQPNSIVLRRSTDNGVTWTSQEELAAGRRDDPVHGYSDPSVLVDWYTGDIFNFHVKSYDVGIRNSEIGTDPDARNVLHAAYAKSADNGETWETGTVITDQITGDAPWRGRFATSGNGIQLQYGEHAGRLVQPAMVVTESGEFRAVTWLSDDHGESWFPSRAFGTGMDENKIVELSDGRLMNNSRSSDRSVLMRKISYSYDGGETWTEPVPDPRLPDPRNNASLIRLFPNAPEGSAEAKVLLFSNTASTSGRSNGTIRLSCDEGESWPVSRQFRADNLQYTSMATLPDGSIGLLFEEHNQGNSNNIHFSRFNLPWLGASCLDARVEPVTIGPGQTVTVTATVANPLGDEIVDLPLRVTLPEGWTADAGSVSVPAGGETEVSFAVTAPLNAVSGQVEGHLHVDAPGSLSKRDSFRIEVVNGHVPGPGDVTITPTVTNAGESFSVGDEIRYNFHVVNPTSTPVGILPSGELESFDPATTSGKNCRWNNFAGDTTADCPFAYHTVTTEDLDRGFYAPTVSWRIGRPNHTGDPYTTITQTLPRVEFGEPPTPAVAEVFLAPINPVQSDAGDIDVTADVTVAMRPSDTQLPPGAQVVLYVDGTRVAVAPVTAGGTATVPFTLGPVAAGGQESVHRLRARLVLPQDADPALTVGADARGSVTVLPADRVIEERTLSLGEIPDIISDGQPRELPLTARLTGPDGVVRGTEVTFTAEGAAVGKAITSSEGLAVVAYTVSPVAEGGQPRTVTVAASVPAVTGTATESPAVVSEISFRVLPPEAPGPSPEQEAEQLAAAYPVLAIIASIGSVLASIARAVGLLGIFPGLRDLGDIRWWDRLVH</sequence>
<proteinExistence type="inferred from homology"/>
<feature type="domain" description="Alpha-galactosidase NEW3" evidence="5">
    <location>
        <begin position="429"/>
        <end position="491"/>
    </location>
</feature>
<evidence type="ECO:0000313" key="7">
    <source>
        <dbReference type="EMBL" id="MBI8988924.1"/>
    </source>
</evidence>
<dbReference type="InterPro" id="IPR013783">
    <property type="entry name" value="Ig-like_fold"/>
</dbReference>
<evidence type="ECO:0000256" key="4">
    <source>
        <dbReference type="SAM" id="SignalP"/>
    </source>
</evidence>
<keyword evidence="4" id="KW-0732">Signal</keyword>
<dbReference type="GO" id="GO:0006689">
    <property type="term" value="P:ganglioside catabolic process"/>
    <property type="evidence" value="ECO:0007669"/>
    <property type="project" value="TreeGrafter"/>
</dbReference>
<evidence type="ECO:0000259" key="5">
    <source>
        <dbReference type="Pfam" id="PF10633"/>
    </source>
</evidence>
<reference evidence="7" key="1">
    <citation type="submission" date="2020-12" db="EMBL/GenBank/DDBJ databases">
        <title>Genome public.</title>
        <authorList>
            <person name="Sun Q."/>
        </authorList>
    </citation>
    <scope>NUCLEOTIDE SEQUENCE</scope>
    <source>
        <strain evidence="7">CCM 8863</strain>
    </source>
</reference>
<dbReference type="Gene3D" id="2.120.10.10">
    <property type="match status" value="1"/>
</dbReference>
<accession>A0A934M6U1</accession>
<name>A0A934M6U1_9CORY</name>
<dbReference type="Gene3D" id="2.60.40.10">
    <property type="entry name" value="Immunoglobulins"/>
    <property type="match status" value="1"/>
</dbReference>
<feature type="chain" id="PRO_5037829648" description="exo-alpha-sialidase" evidence="4">
    <location>
        <begin position="35"/>
        <end position="930"/>
    </location>
</feature>
<dbReference type="InterPro" id="IPR011040">
    <property type="entry name" value="Sialidase"/>
</dbReference>
<gene>
    <name evidence="7" type="ORF">JDV75_04005</name>
</gene>
<dbReference type="Proteomes" id="UP000645966">
    <property type="component" value="Unassembled WGS sequence"/>
</dbReference>
<evidence type="ECO:0000256" key="3">
    <source>
        <dbReference type="ARBA" id="ARBA00012733"/>
    </source>
</evidence>
<evidence type="ECO:0000256" key="1">
    <source>
        <dbReference type="ARBA" id="ARBA00000427"/>
    </source>
</evidence>
<dbReference type="GO" id="GO:0005737">
    <property type="term" value="C:cytoplasm"/>
    <property type="evidence" value="ECO:0007669"/>
    <property type="project" value="TreeGrafter"/>
</dbReference>
<dbReference type="Pfam" id="PF13088">
    <property type="entry name" value="BNR_2"/>
    <property type="match status" value="1"/>
</dbReference>
<dbReference type="InterPro" id="IPR036278">
    <property type="entry name" value="Sialidase_sf"/>
</dbReference>
<protein>
    <recommendedName>
        <fullName evidence="3">exo-alpha-sialidase</fullName>
        <ecNumber evidence="3">3.2.1.18</ecNumber>
    </recommendedName>
</protein>
<dbReference type="GO" id="GO:0004308">
    <property type="term" value="F:exo-alpha-sialidase activity"/>
    <property type="evidence" value="ECO:0007669"/>
    <property type="project" value="UniProtKB-EC"/>
</dbReference>
<dbReference type="GO" id="GO:0016020">
    <property type="term" value="C:membrane"/>
    <property type="evidence" value="ECO:0007669"/>
    <property type="project" value="TreeGrafter"/>
</dbReference>
<dbReference type="EMBL" id="JAEIOS010000011">
    <property type="protein sequence ID" value="MBI8988924.1"/>
    <property type="molecule type" value="Genomic_DNA"/>
</dbReference>
<feature type="domain" description="Sialidase" evidence="6">
    <location>
        <begin position="83"/>
        <end position="389"/>
    </location>
</feature>